<organism evidence="2 3">
    <name type="scientific">Dorcoceras hygrometricum</name>
    <dbReference type="NCBI Taxonomy" id="472368"/>
    <lineage>
        <taxon>Eukaryota</taxon>
        <taxon>Viridiplantae</taxon>
        <taxon>Streptophyta</taxon>
        <taxon>Embryophyta</taxon>
        <taxon>Tracheophyta</taxon>
        <taxon>Spermatophyta</taxon>
        <taxon>Magnoliopsida</taxon>
        <taxon>eudicotyledons</taxon>
        <taxon>Gunneridae</taxon>
        <taxon>Pentapetalae</taxon>
        <taxon>asterids</taxon>
        <taxon>lamiids</taxon>
        <taxon>Lamiales</taxon>
        <taxon>Gesneriaceae</taxon>
        <taxon>Didymocarpoideae</taxon>
        <taxon>Trichosporeae</taxon>
        <taxon>Loxocarpinae</taxon>
        <taxon>Dorcoceras</taxon>
    </lineage>
</organism>
<gene>
    <name evidence="2" type="ORF">F511_21764</name>
</gene>
<accession>A0A2Z7AG05</accession>
<dbReference type="Proteomes" id="UP000250235">
    <property type="component" value="Unassembled WGS sequence"/>
</dbReference>
<sequence length="100" mass="10892">MHETRTTAEGYNQGREPKNSMHNSTGSAIEYVATYSSGNSHRFRPPFFTFEVALDSSLEALSIDSPFGGCSGLERNLEATVFLPCGCAFRTPSCGFCGWP</sequence>
<evidence type="ECO:0000256" key="1">
    <source>
        <dbReference type="SAM" id="MobiDB-lite"/>
    </source>
</evidence>
<feature type="region of interest" description="Disordered" evidence="1">
    <location>
        <begin position="1"/>
        <end position="23"/>
    </location>
</feature>
<evidence type="ECO:0000313" key="3">
    <source>
        <dbReference type="Proteomes" id="UP000250235"/>
    </source>
</evidence>
<evidence type="ECO:0000313" key="2">
    <source>
        <dbReference type="EMBL" id="KZV18174.1"/>
    </source>
</evidence>
<name>A0A2Z7AG05_9LAMI</name>
<protein>
    <submittedName>
        <fullName evidence="2">Uncharacterized protein</fullName>
    </submittedName>
</protein>
<keyword evidence="3" id="KW-1185">Reference proteome</keyword>
<dbReference type="AlphaFoldDB" id="A0A2Z7AG05"/>
<reference evidence="2 3" key="1">
    <citation type="journal article" date="2015" name="Proc. Natl. Acad. Sci. U.S.A.">
        <title>The resurrection genome of Boea hygrometrica: A blueprint for survival of dehydration.</title>
        <authorList>
            <person name="Xiao L."/>
            <person name="Yang G."/>
            <person name="Zhang L."/>
            <person name="Yang X."/>
            <person name="Zhao S."/>
            <person name="Ji Z."/>
            <person name="Zhou Q."/>
            <person name="Hu M."/>
            <person name="Wang Y."/>
            <person name="Chen M."/>
            <person name="Xu Y."/>
            <person name="Jin H."/>
            <person name="Xiao X."/>
            <person name="Hu G."/>
            <person name="Bao F."/>
            <person name="Hu Y."/>
            <person name="Wan P."/>
            <person name="Li L."/>
            <person name="Deng X."/>
            <person name="Kuang T."/>
            <person name="Xiang C."/>
            <person name="Zhu J.K."/>
            <person name="Oliver M.J."/>
            <person name="He Y."/>
        </authorList>
    </citation>
    <scope>NUCLEOTIDE SEQUENCE [LARGE SCALE GENOMIC DNA]</scope>
    <source>
        <strain evidence="3">cv. XS01</strain>
    </source>
</reference>
<proteinExistence type="predicted"/>
<dbReference type="EMBL" id="KV017501">
    <property type="protein sequence ID" value="KZV18174.1"/>
    <property type="molecule type" value="Genomic_DNA"/>
</dbReference>